<keyword evidence="1" id="KW-0547">Nucleotide-binding</keyword>
<dbReference type="PANTHER" id="PTHR23077:SF171">
    <property type="entry name" value="NUCLEAR VALOSIN-CONTAINING PROTEIN-LIKE"/>
    <property type="match status" value="1"/>
</dbReference>
<dbReference type="AlphaFoldDB" id="A0A932CRC9"/>
<accession>A0A932CRC9</accession>
<dbReference type="InterPro" id="IPR027417">
    <property type="entry name" value="P-loop_NTPase"/>
</dbReference>
<keyword evidence="2 4" id="KW-0067">ATP-binding</keyword>
<evidence type="ECO:0000256" key="1">
    <source>
        <dbReference type="ARBA" id="ARBA00022741"/>
    </source>
</evidence>
<evidence type="ECO:0000256" key="2">
    <source>
        <dbReference type="ARBA" id="ARBA00022840"/>
    </source>
</evidence>
<reference evidence="4" key="1">
    <citation type="submission" date="2020-07" db="EMBL/GenBank/DDBJ databases">
        <title>Huge and variable diversity of episymbiotic CPR bacteria and DPANN archaea in groundwater ecosystems.</title>
        <authorList>
            <person name="He C.Y."/>
            <person name="Keren R."/>
            <person name="Whittaker M."/>
            <person name="Farag I.F."/>
            <person name="Doudna J."/>
            <person name="Cate J.H.D."/>
            <person name="Banfield J.F."/>
        </authorList>
    </citation>
    <scope>NUCLEOTIDE SEQUENCE</scope>
    <source>
        <strain evidence="4">NC_groundwater_672_Ag_B-0.1um_62_36</strain>
    </source>
</reference>
<dbReference type="Pfam" id="PF00004">
    <property type="entry name" value="AAA"/>
    <property type="match status" value="1"/>
</dbReference>
<dbReference type="InterPro" id="IPR003593">
    <property type="entry name" value="AAA+_ATPase"/>
</dbReference>
<dbReference type="SMART" id="SM00382">
    <property type="entry name" value="AAA"/>
    <property type="match status" value="1"/>
</dbReference>
<proteinExistence type="predicted"/>
<feature type="domain" description="AAA+ ATPase" evidence="3">
    <location>
        <begin position="305"/>
        <end position="440"/>
    </location>
</feature>
<gene>
    <name evidence="4" type="ORF">HYY20_14250</name>
</gene>
<organism evidence="4 5">
    <name type="scientific">Tectimicrobiota bacterium</name>
    <dbReference type="NCBI Taxonomy" id="2528274"/>
    <lineage>
        <taxon>Bacteria</taxon>
        <taxon>Pseudomonadati</taxon>
        <taxon>Nitrospinota/Tectimicrobiota group</taxon>
        <taxon>Candidatus Tectimicrobiota</taxon>
    </lineage>
</organism>
<dbReference type="GO" id="GO:0005524">
    <property type="term" value="F:ATP binding"/>
    <property type="evidence" value="ECO:0007669"/>
    <property type="project" value="UniProtKB-KW"/>
</dbReference>
<dbReference type="SUPFAM" id="SSF52540">
    <property type="entry name" value="P-loop containing nucleoside triphosphate hydrolases"/>
    <property type="match status" value="2"/>
</dbReference>
<dbReference type="Gene3D" id="1.10.8.60">
    <property type="match status" value="1"/>
</dbReference>
<dbReference type="Gene3D" id="3.40.50.300">
    <property type="entry name" value="P-loop containing nucleotide triphosphate hydrolases"/>
    <property type="match status" value="1"/>
</dbReference>
<dbReference type="GO" id="GO:0016887">
    <property type="term" value="F:ATP hydrolysis activity"/>
    <property type="evidence" value="ECO:0007669"/>
    <property type="project" value="InterPro"/>
</dbReference>
<dbReference type="CDD" id="cd19481">
    <property type="entry name" value="RecA-like_protease"/>
    <property type="match status" value="1"/>
</dbReference>
<evidence type="ECO:0000313" key="4">
    <source>
        <dbReference type="EMBL" id="MBI2878034.1"/>
    </source>
</evidence>
<evidence type="ECO:0000313" key="5">
    <source>
        <dbReference type="Proteomes" id="UP000769766"/>
    </source>
</evidence>
<protein>
    <submittedName>
        <fullName evidence="4">ATP-binding protein</fullName>
    </submittedName>
</protein>
<evidence type="ECO:0000259" key="3">
    <source>
        <dbReference type="SMART" id="SM00382"/>
    </source>
</evidence>
<comment type="caution">
    <text evidence="4">The sequence shown here is derived from an EMBL/GenBank/DDBJ whole genome shotgun (WGS) entry which is preliminary data.</text>
</comment>
<sequence length="559" mass="61473">MAKTIDREALPAWAREIADAYLSGAASLFLLHANVFDLVLYKGEALTLREFLCRALLGIKDTVIFYNISEGLGFPDAASEREFLTGVGRARKGALPREPAEVLLLLERFIRTGKQNAAIVLDYVDQIAPAGLSSSFLSASDRMAGTTLQRWALDPQILQSDTIILLIAQHASEVTDGVRRSPQVRAIRVPLPDQEERGTHIEHLLQEMPAVTLADGAPAQLAGATAGLMRLHLLHLFREAGGRGSPIRLADLAERKKEIIERECGGLVELIRPGYGLEAVAGMEEAKRALRQVVQNVRAGAYARVPMGIAFIGPMGTAKTFTATAFAGECGMACVKFRNIYERWVGASEGNLEKVLDVVEALGPVMLVIDEIDRAMAGGRSEGDSGTSSRIYARLKEFMSDTSHRGRIITLVLSNRPDRVDPDIFRAGRIDLKIPFFLPETPEEREVILRKMAEKNGIVLQVTDGLRATEPMNGASGADIEAVVLRAAQMADEHGRPVVTDEDLQAAALDYIPLRDEETLAYMTLLAVYYCSSRRLLPERFRELSGEELRQRLRGMRMD</sequence>
<name>A0A932CRC9_UNCTE</name>
<dbReference type="Proteomes" id="UP000769766">
    <property type="component" value="Unassembled WGS sequence"/>
</dbReference>
<dbReference type="InterPro" id="IPR050168">
    <property type="entry name" value="AAA_ATPase_domain"/>
</dbReference>
<dbReference type="InterPro" id="IPR003959">
    <property type="entry name" value="ATPase_AAA_core"/>
</dbReference>
<dbReference type="PANTHER" id="PTHR23077">
    <property type="entry name" value="AAA-FAMILY ATPASE"/>
    <property type="match status" value="1"/>
</dbReference>
<dbReference type="EMBL" id="JACPRF010000435">
    <property type="protein sequence ID" value="MBI2878034.1"/>
    <property type="molecule type" value="Genomic_DNA"/>
</dbReference>